<feature type="compositionally biased region" description="Polar residues" evidence="5">
    <location>
        <begin position="304"/>
        <end position="314"/>
    </location>
</feature>
<reference evidence="9" key="1">
    <citation type="submission" date="2020-12" db="UniProtKB">
        <authorList>
            <consortium name="WormBaseParasite"/>
        </authorList>
    </citation>
    <scope>IDENTIFICATION</scope>
    <source>
        <strain evidence="9">MHco3</strain>
    </source>
</reference>
<keyword evidence="4 6" id="KW-0472">Membrane</keyword>
<evidence type="ECO:0000256" key="4">
    <source>
        <dbReference type="ARBA" id="ARBA00023136"/>
    </source>
</evidence>
<dbReference type="OrthoDB" id="5820127at2759"/>
<dbReference type="Proteomes" id="UP000025227">
    <property type="component" value="Unplaced"/>
</dbReference>
<organism evidence="8 9">
    <name type="scientific">Haemonchus contortus</name>
    <name type="common">Barber pole worm</name>
    <dbReference type="NCBI Taxonomy" id="6289"/>
    <lineage>
        <taxon>Eukaryota</taxon>
        <taxon>Metazoa</taxon>
        <taxon>Ecdysozoa</taxon>
        <taxon>Nematoda</taxon>
        <taxon>Chromadorea</taxon>
        <taxon>Rhabditida</taxon>
        <taxon>Rhabditina</taxon>
        <taxon>Rhabditomorpha</taxon>
        <taxon>Strongyloidea</taxon>
        <taxon>Trichostrongylidae</taxon>
        <taxon>Haemonchus</taxon>
    </lineage>
</organism>
<dbReference type="CDD" id="cd00637">
    <property type="entry name" value="7tm_classA_rhodopsin-like"/>
    <property type="match status" value="1"/>
</dbReference>
<dbReference type="Gene3D" id="1.20.1070.10">
    <property type="entry name" value="Rhodopsin 7-helix transmembrane proteins"/>
    <property type="match status" value="1"/>
</dbReference>
<name>A0A7I4YPG6_HAECO</name>
<feature type="transmembrane region" description="Helical" evidence="6">
    <location>
        <begin position="12"/>
        <end position="33"/>
    </location>
</feature>
<dbReference type="GO" id="GO:0016020">
    <property type="term" value="C:membrane"/>
    <property type="evidence" value="ECO:0007669"/>
    <property type="project" value="UniProtKB-SubCell"/>
</dbReference>
<keyword evidence="8" id="KW-1185">Reference proteome</keyword>
<dbReference type="Pfam" id="PF10320">
    <property type="entry name" value="7TM_GPCR_Srsx"/>
    <property type="match status" value="1"/>
</dbReference>
<dbReference type="WBParaSite" id="HCON_00127900-00001">
    <property type="protein sequence ID" value="HCON_00127900-00001"/>
    <property type="gene ID" value="HCON_00127900"/>
</dbReference>
<dbReference type="InterPro" id="IPR047130">
    <property type="entry name" value="7TM_GPCR_Srsx_nematod"/>
</dbReference>
<feature type="transmembrane region" description="Helical" evidence="6">
    <location>
        <begin position="45"/>
        <end position="70"/>
    </location>
</feature>
<dbReference type="PANTHER" id="PTHR23360:SF5">
    <property type="entry name" value="G-PROTEIN COUPLED RECEPTORS FAMILY 1 PROFILE DOMAIN-CONTAINING PROTEIN"/>
    <property type="match status" value="1"/>
</dbReference>
<dbReference type="InterPro" id="IPR019424">
    <property type="entry name" value="7TM_GPCR_Srsx"/>
</dbReference>
<comment type="subcellular location">
    <subcellularLocation>
        <location evidence="1">Membrane</location>
    </subcellularLocation>
</comment>
<dbReference type="SMART" id="SM01381">
    <property type="entry name" value="7TM_GPCR_Srsx"/>
    <property type="match status" value="1"/>
</dbReference>
<keyword evidence="3 6" id="KW-1133">Transmembrane helix</keyword>
<dbReference type="InterPro" id="IPR000276">
    <property type="entry name" value="GPCR_Rhodpsn"/>
</dbReference>
<feature type="transmembrane region" description="Helical" evidence="6">
    <location>
        <begin position="166"/>
        <end position="192"/>
    </location>
</feature>
<feature type="transmembrane region" description="Helical" evidence="6">
    <location>
        <begin position="204"/>
        <end position="230"/>
    </location>
</feature>
<evidence type="ECO:0000256" key="5">
    <source>
        <dbReference type="SAM" id="MobiDB-lite"/>
    </source>
</evidence>
<keyword evidence="2 6" id="KW-0812">Transmembrane</keyword>
<feature type="region of interest" description="Disordered" evidence="5">
    <location>
        <begin position="292"/>
        <end position="314"/>
    </location>
</feature>
<dbReference type="PROSITE" id="PS50262">
    <property type="entry name" value="G_PROTEIN_RECEP_F1_2"/>
    <property type="match status" value="1"/>
</dbReference>
<dbReference type="SUPFAM" id="SSF81321">
    <property type="entry name" value="Family A G protein-coupled receptor-like"/>
    <property type="match status" value="1"/>
</dbReference>
<evidence type="ECO:0000256" key="1">
    <source>
        <dbReference type="ARBA" id="ARBA00004370"/>
    </source>
</evidence>
<evidence type="ECO:0000313" key="9">
    <source>
        <dbReference type="WBParaSite" id="HCON_00127900-00001"/>
    </source>
</evidence>
<sequence length="314" mass="35414">MSTPYISPAFQIFYIVIPTIGIIGNSLIIYVTIISKSLRSSCNIIIGLITFGDILQLLGQYVMIVSYNVIPGHMMREDICVYWQFLPVFGTLFSSVLLLCIAIDRLMSVQRFYALITRDHEKAYIVLQVQVGVALTFTLPILGWIFVERSNKIVLCIITAPMIGDIYTVVIRSIMVMNVLIIACYVLFFCFIRRAHISNDSMKHLYRSLIVISFTAVFGWFSTTIIGTVVQVLKLDIPYADAMLLAGLFVNTACAINFFVYYGVSHEYRQVFHEHLFCKCFGPNHTLRVSPTPVASHEHHNGLPTKTTAADTKS</sequence>
<dbReference type="AlphaFoldDB" id="A0A7I4YPG6"/>
<dbReference type="PANTHER" id="PTHR23360">
    <property type="entry name" value="G-PROTEIN COUPLED RECEPTORS FAMILY 1 PROFILE DOMAIN-CONTAINING PROTEIN-RELATED"/>
    <property type="match status" value="1"/>
</dbReference>
<evidence type="ECO:0000256" key="3">
    <source>
        <dbReference type="ARBA" id="ARBA00022989"/>
    </source>
</evidence>
<accession>A0A7I4YPG6</accession>
<feature type="transmembrane region" description="Helical" evidence="6">
    <location>
        <begin position="242"/>
        <end position="264"/>
    </location>
</feature>
<evidence type="ECO:0000256" key="2">
    <source>
        <dbReference type="ARBA" id="ARBA00022692"/>
    </source>
</evidence>
<evidence type="ECO:0000259" key="7">
    <source>
        <dbReference type="PROSITE" id="PS50262"/>
    </source>
</evidence>
<feature type="domain" description="G-protein coupled receptors family 1 profile" evidence="7">
    <location>
        <begin position="24"/>
        <end position="261"/>
    </location>
</feature>
<dbReference type="GO" id="GO:0004930">
    <property type="term" value="F:G protein-coupled receptor activity"/>
    <property type="evidence" value="ECO:0007669"/>
    <property type="project" value="InterPro"/>
</dbReference>
<feature type="transmembrane region" description="Helical" evidence="6">
    <location>
        <begin position="82"/>
        <end position="103"/>
    </location>
</feature>
<protein>
    <submittedName>
        <fullName evidence="9">G_PROTEIN_RECEP_F1_2 domain-containing protein</fullName>
    </submittedName>
</protein>
<feature type="transmembrane region" description="Helical" evidence="6">
    <location>
        <begin position="124"/>
        <end position="146"/>
    </location>
</feature>
<proteinExistence type="predicted"/>
<evidence type="ECO:0000256" key="6">
    <source>
        <dbReference type="SAM" id="Phobius"/>
    </source>
</evidence>
<dbReference type="InterPro" id="IPR017452">
    <property type="entry name" value="GPCR_Rhodpsn_7TM"/>
</dbReference>
<evidence type="ECO:0000313" key="8">
    <source>
        <dbReference type="Proteomes" id="UP000025227"/>
    </source>
</evidence>
<dbReference type="PRINTS" id="PR00237">
    <property type="entry name" value="GPCRRHODOPSN"/>
</dbReference>